<name>A0A0S4J3X5_BODSA</name>
<keyword evidence="2" id="KW-1185">Reference proteome</keyword>
<dbReference type="EMBL" id="CYKH01001247">
    <property type="protein sequence ID" value="CUG86141.1"/>
    <property type="molecule type" value="Genomic_DNA"/>
</dbReference>
<evidence type="ECO:0000313" key="1">
    <source>
        <dbReference type="EMBL" id="CUG86141.1"/>
    </source>
</evidence>
<gene>
    <name evidence="1" type="ORF">BSAL_91745</name>
</gene>
<evidence type="ECO:0000313" key="2">
    <source>
        <dbReference type="Proteomes" id="UP000051952"/>
    </source>
</evidence>
<organism evidence="1 2">
    <name type="scientific">Bodo saltans</name>
    <name type="common">Flagellated protozoan</name>
    <dbReference type="NCBI Taxonomy" id="75058"/>
    <lineage>
        <taxon>Eukaryota</taxon>
        <taxon>Discoba</taxon>
        <taxon>Euglenozoa</taxon>
        <taxon>Kinetoplastea</taxon>
        <taxon>Metakinetoplastina</taxon>
        <taxon>Eubodonida</taxon>
        <taxon>Bodonidae</taxon>
        <taxon>Bodo</taxon>
    </lineage>
</organism>
<dbReference type="AlphaFoldDB" id="A0A0S4J3X5"/>
<dbReference type="Proteomes" id="UP000051952">
    <property type="component" value="Unassembled WGS sequence"/>
</dbReference>
<accession>A0A0S4J3X5</accession>
<proteinExistence type="predicted"/>
<protein>
    <submittedName>
        <fullName evidence="1">Uncharacterized protein</fullName>
    </submittedName>
</protein>
<sequence length="323" mass="37087">MVYLPDEEALDEFVAREDRLQQEESDRYGNTRDDRFTVLYYPQSRYDYNVSKAVLASMDFAVVDDPSCARCRSHVRYSTFRRVRGDSEYCVDCLKKMGCCILPGSDNVLFPDLIAMIMSFLPEYYHATRAARVSKMWLSCFNFDHTHESGIMALKRLWISREIYFRNMLSSPNYEVVQAFIARFDLGALLGDWIDDSFKSRYHWLKLCCSIAESAHYTKLYGIERSRTHGIPTYTQEAGSLVMSVRLNNDASRSNVYRIPSALLGGGTIQAVLHDPDASFSARLHTKYGEVLDVVFDTPTGTVAILPDSNAIQRPWWYCCIFC</sequence>
<dbReference type="VEuPathDB" id="TriTrypDB:BSAL_91745"/>
<reference evidence="2" key="1">
    <citation type="submission" date="2015-09" db="EMBL/GenBank/DDBJ databases">
        <authorList>
            <consortium name="Pathogen Informatics"/>
        </authorList>
    </citation>
    <scope>NUCLEOTIDE SEQUENCE [LARGE SCALE GENOMIC DNA]</scope>
    <source>
        <strain evidence="2">Lake Konstanz</strain>
    </source>
</reference>